<evidence type="ECO:0000313" key="1">
    <source>
        <dbReference type="EMBL" id="GAN53162.1"/>
    </source>
</evidence>
<dbReference type="OrthoDB" id="9837101at2"/>
<accession>A0A0D6MHQ3</accession>
<organism evidence="1 2">
    <name type="scientific">Tanticharoenia sakaeratensis NBRC 103193</name>
    <dbReference type="NCBI Taxonomy" id="1231623"/>
    <lineage>
        <taxon>Bacteria</taxon>
        <taxon>Pseudomonadati</taxon>
        <taxon>Pseudomonadota</taxon>
        <taxon>Alphaproteobacteria</taxon>
        <taxon>Acetobacterales</taxon>
        <taxon>Acetobacteraceae</taxon>
        <taxon>Tanticharoenia</taxon>
    </lineage>
</organism>
<proteinExistence type="predicted"/>
<name>A0A0D6MHQ3_9PROT</name>
<keyword evidence="2" id="KW-1185">Reference proteome</keyword>
<gene>
    <name evidence="1" type="ORF">Tasa_007_007</name>
</gene>
<dbReference type="AlphaFoldDB" id="A0A0D6MHQ3"/>
<dbReference type="Proteomes" id="UP000032679">
    <property type="component" value="Unassembled WGS sequence"/>
</dbReference>
<reference evidence="1 2" key="1">
    <citation type="submission" date="2012-10" db="EMBL/GenBank/DDBJ databases">
        <title>Genome sequencing of Tanticharoenia sakaeratensis NBRC 103193.</title>
        <authorList>
            <person name="Azuma Y."/>
            <person name="Hadano H."/>
            <person name="Hirakawa H."/>
            <person name="Matsushita K."/>
        </authorList>
    </citation>
    <scope>NUCLEOTIDE SEQUENCE [LARGE SCALE GENOMIC DNA]</scope>
    <source>
        <strain evidence="1 2">NBRC 103193</strain>
    </source>
</reference>
<protein>
    <submittedName>
        <fullName evidence="1">Uncharacterized protein</fullName>
    </submittedName>
</protein>
<dbReference type="EMBL" id="BALE01000007">
    <property type="protein sequence ID" value="GAN53162.1"/>
    <property type="molecule type" value="Genomic_DNA"/>
</dbReference>
<evidence type="ECO:0000313" key="2">
    <source>
        <dbReference type="Proteomes" id="UP000032679"/>
    </source>
</evidence>
<sequence length="143" mass="14891">MTDMHSFGDGSAPGAHAAAIAALSALVREAVRDGHVRSFDDRASGAIPRDGQLAALCAELGLIERSRARLLSGLPVAAGPLADLLIQRRAVIEAICETPARTVAGIRVKARAVRRILGDGVLSKSMRDAATRSLLTDMEGAVL</sequence>
<comment type="caution">
    <text evidence="1">The sequence shown here is derived from an EMBL/GenBank/DDBJ whole genome shotgun (WGS) entry which is preliminary data.</text>
</comment>
<dbReference type="RefSeq" id="WP_048846878.1">
    <property type="nucleotide sequence ID" value="NZ_BALE01000007.1"/>
</dbReference>
<dbReference type="STRING" id="1231623.Tasa_007_007"/>